<keyword evidence="3" id="KW-1185">Reference proteome</keyword>
<dbReference type="EMBL" id="BJWL01000023">
    <property type="protein sequence ID" value="GFZ12628.1"/>
    <property type="molecule type" value="Genomic_DNA"/>
</dbReference>
<comment type="caution">
    <text evidence="2">The sequence shown here is derived from an EMBL/GenBank/DDBJ whole genome shotgun (WGS) entry which is preliminary data.</text>
</comment>
<organism evidence="2 3">
    <name type="scientific">Actinidia rufa</name>
    <dbReference type="NCBI Taxonomy" id="165716"/>
    <lineage>
        <taxon>Eukaryota</taxon>
        <taxon>Viridiplantae</taxon>
        <taxon>Streptophyta</taxon>
        <taxon>Embryophyta</taxon>
        <taxon>Tracheophyta</taxon>
        <taxon>Spermatophyta</taxon>
        <taxon>Magnoliopsida</taxon>
        <taxon>eudicotyledons</taxon>
        <taxon>Gunneridae</taxon>
        <taxon>Pentapetalae</taxon>
        <taxon>asterids</taxon>
        <taxon>Ericales</taxon>
        <taxon>Actinidiaceae</taxon>
        <taxon>Actinidia</taxon>
    </lineage>
</organism>
<dbReference type="Proteomes" id="UP000585474">
    <property type="component" value="Unassembled WGS sequence"/>
</dbReference>
<evidence type="ECO:0000313" key="2">
    <source>
        <dbReference type="EMBL" id="GFZ12628.1"/>
    </source>
</evidence>
<name>A0A7J0GPF6_9ERIC</name>
<feature type="region of interest" description="Disordered" evidence="1">
    <location>
        <begin position="1"/>
        <end position="46"/>
    </location>
</feature>
<reference evidence="2 3" key="1">
    <citation type="submission" date="2019-07" db="EMBL/GenBank/DDBJ databases">
        <title>De Novo Assembly of kiwifruit Actinidia rufa.</title>
        <authorList>
            <person name="Sugita-Konishi S."/>
            <person name="Sato K."/>
            <person name="Mori E."/>
            <person name="Abe Y."/>
            <person name="Kisaki G."/>
            <person name="Hamano K."/>
            <person name="Suezawa K."/>
            <person name="Otani M."/>
            <person name="Fukuda T."/>
            <person name="Manabe T."/>
            <person name="Gomi K."/>
            <person name="Tabuchi M."/>
            <person name="Akimitsu K."/>
            <person name="Kataoka I."/>
        </authorList>
    </citation>
    <scope>NUCLEOTIDE SEQUENCE [LARGE SCALE GENOMIC DNA]</scope>
    <source>
        <strain evidence="3">cv. Fuchu</strain>
    </source>
</reference>
<gene>
    <name evidence="2" type="ORF">Acr_23g0010130</name>
</gene>
<feature type="compositionally biased region" description="Gly residues" evidence="1">
    <location>
        <begin position="31"/>
        <end position="40"/>
    </location>
</feature>
<accession>A0A7J0GPF6</accession>
<dbReference type="AlphaFoldDB" id="A0A7J0GPF6"/>
<sequence length="157" mass="16233">MEEGGGGHGGRERGTGRRGAVKRGGREGRKGSQGGSGGKCYGSSRNHRSTATITEAVLEYFCSLWHDQMLPPTDWNVGAGRDGGGKGVVAVAAIAVVDGHWSRRGGGGGGHGGLAMVMNEWWCNDVLAIVEAQWSGCEGIMEEEGYSSGRGATVVVV</sequence>
<evidence type="ECO:0000256" key="1">
    <source>
        <dbReference type="SAM" id="MobiDB-lite"/>
    </source>
</evidence>
<evidence type="ECO:0000313" key="3">
    <source>
        <dbReference type="Proteomes" id="UP000585474"/>
    </source>
</evidence>
<protein>
    <submittedName>
        <fullName evidence="2">Uncharacterized protein</fullName>
    </submittedName>
</protein>
<proteinExistence type="predicted"/>